<dbReference type="RefSeq" id="WP_092430588.1">
    <property type="nucleotide sequence ID" value="NZ_FNCL01000020.1"/>
</dbReference>
<dbReference type="EMBL" id="FOZW01000019">
    <property type="protein sequence ID" value="SFT24589.1"/>
    <property type="molecule type" value="Genomic_DNA"/>
</dbReference>
<dbReference type="Proteomes" id="UP000199392">
    <property type="component" value="Unassembled WGS sequence"/>
</dbReference>
<feature type="region of interest" description="Disordered" evidence="3">
    <location>
        <begin position="1"/>
        <end position="20"/>
    </location>
</feature>
<dbReference type="InterPro" id="IPR012349">
    <property type="entry name" value="Split_barrel_FMN-bd"/>
</dbReference>
<evidence type="ECO:0000313" key="5">
    <source>
        <dbReference type="EMBL" id="SFT24589.1"/>
    </source>
</evidence>
<keyword evidence="2" id="KW-0560">Oxidoreductase</keyword>
<dbReference type="SMART" id="SM00903">
    <property type="entry name" value="Flavin_Reduct"/>
    <property type="match status" value="1"/>
</dbReference>
<dbReference type="GO" id="GO:0042602">
    <property type="term" value="F:riboflavin reductase (NADPH) activity"/>
    <property type="evidence" value="ECO:0007669"/>
    <property type="project" value="TreeGrafter"/>
</dbReference>
<name>A0A1I6WF18_9RHOB</name>
<evidence type="ECO:0000259" key="4">
    <source>
        <dbReference type="SMART" id="SM00903"/>
    </source>
</evidence>
<dbReference type="InterPro" id="IPR002563">
    <property type="entry name" value="Flavin_Rdtase-like_dom"/>
</dbReference>
<dbReference type="PANTHER" id="PTHR30466">
    <property type="entry name" value="FLAVIN REDUCTASE"/>
    <property type="match status" value="1"/>
</dbReference>
<dbReference type="STRING" id="311180.SAMN04488050_11966"/>
<reference evidence="6" key="1">
    <citation type="submission" date="2016-10" db="EMBL/GenBank/DDBJ databases">
        <authorList>
            <person name="Varghese N."/>
            <person name="Submissions S."/>
        </authorList>
    </citation>
    <scope>NUCLEOTIDE SEQUENCE [LARGE SCALE GENOMIC DNA]</scope>
    <source>
        <strain evidence="6">DSM 26894</strain>
    </source>
</reference>
<evidence type="ECO:0000256" key="3">
    <source>
        <dbReference type="SAM" id="MobiDB-lite"/>
    </source>
</evidence>
<feature type="domain" description="Flavin reductase like" evidence="4">
    <location>
        <begin position="29"/>
        <end position="174"/>
    </location>
</feature>
<dbReference type="SUPFAM" id="SSF50475">
    <property type="entry name" value="FMN-binding split barrel"/>
    <property type="match status" value="1"/>
</dbReference>
<dbReference type="InterPro" id="IPR050268">
    <property type="entry name" value="NADH-dep_flavin_reductase"/>
</dbReference>
<dbReference type="AlphaFoldDB" id="A0A1I6WF18"/>
<dbReference type="OrthoDB" id="7340984at2"/>
<dbReference type="PANTHER" id="PTHR30466:SF11">
    <property type="entry name" value="FLAVIN-DEPENDENT MONOOXYGENASE, REDUCTASE SUBUNIT HSAB"/>
    <property type="match status" value="1"/>
</dbReference>
<evidence type="ECO:0000313" key="6">
    <source>
        <dbReference type="Proteomes" id="UP000199392"/>
    </source>
</evidence>
<evidence type="ECO:0000256" key="2">
    <source>
        <dbReference type="ARBA" id="ARBA00023002"/>
    </source>
</evidence>
<organism evidence="5 6">
    <name type="scientific">Alloyangia pacifica</name>
    <dbReference type="NCBI Taxonomy" id="311180"/>
    <lineage>
        <taxon>Bacteria</taxon>
        <taxon>Pseudomonadati</taxon>
        <taxon>Pseudomonadota</taxon>
        <taxon>Alphaproteobacteria</taxon>
        <taxon>Rhodobacterales</taxon>
        <taxon>Roseobacteraceae</taxon>
        <taxon>Alloyangia</taxon>
    </lineage>
</organism>
<keyword evidence="6" id="KW-1185">Reference proteome</keyword>
<dbReference type="Pfam" id="PF01613">
    <property type="entry name" value="Flavin_Reduct"/>
    <property type="match status" value="1"/>
</dbReference>
<protein>
    <submittedName>
        <fullName evidence="5">Flavin reductase</fullName>
    </submittedName>
</protein>
<proteinExistence type="inferred from homology"/>
<accession>A0A1I6WF18</accession>
<dbReference type="Gene3D" id="2.30.110.10">
    <property type="entry name" value="Electron Transport, Fmn-binding Protein, Chain A"/>
    <property type="match status" value="1"/>
</dbReference>
<sequence>MKPWTSQYGTGEAGEDRTGADPQVFRDAMATLAATVCVVTCGSGDARLGRTVTAAISLGVAPPAILVSIAANSELADRIRQTGRFSYAMLSEGQDDIADAFAGRLPSEERFFEADWISWASGEPQLLDAVASMDCLVADAFEAEGHMLFVGHVQEIARSTRRKPLLWYGRRYGTVSPQ</sequence>
<dbReference type="GO" id="GO:0010181">
    <property type="term" value="F:FMN binding"/>
    <property type="evidence" value="ECO:0007669"/>
    <property type="project" value="InterPro"/>
</dbReference>
<comment type="similarity">
    <text evidence="1">Belongs to the non-flavoprotein flavin reductase family.</text>
</comment>
<gene>
    <name evidence="5" type="ORF">SAMN04488050_11966</name>
</gene>
<evidence type="ECO:0000256" key="1">
    <source>
        <dbReference type="ARBA" id="ARBA00008898"/>
    </source>
</evidence>